<dbReference type="InterPro" id="IPR020904">
    <property type="entry name" value="Sc_DH/Rdtase_CS"/>
</dbReference>
<sequence length="250" mass="25794">MTGRIAVITGAGSGIGRAVAITLAGKGYRLVLAGRRADALDETAALCAGAAEAPLCVPTNVADAGSVKALFDAAVASHGRVDLLFNNAGLNGGRFHIEDMDIAAFREVVDVNLTGAFLCMQAAFRVMKDQSPQGGRIINNGSISAYSPRPDTVAYCASKHGVSGLTKAGSLEGRRYDIAVGQIDIGNAQSGFSDSFARGVPQADGRMVPEPVMSASLVGDAIAYMDSLPIDANVFELTVMPSKMPFVGRG</sequence>
<dbReference type="Gene3D" id="3.40.50.720">
    <property type="entry name" value="NAD(P)-binding Rossmann-like Domain"/>
    <property type="match status" value="1"/>
</dbReference>
<dbReference type="AlphaFoldDB" id="A0A9X1IS96"/>
<dbReference type="PROSITE" id="PS00061">
    <property type="entry name" value="ADH_SHORT"/>
    <property type="match status" value="1"/>
</dbReference>
<dbReference type="InterPro" id="IPR002347">
    <property type="entry name" value="SDR_fam"/>
</dbReference>
<dbReference type="PRINTS" id="PR00081">
    <property type="entry name" value="GDHRDH"/>
</dbReference>
<dbReference type="CDD" id="cd05233">
    <property type="entry name" value="SDR_c"/>
    <property type="match status" value="1"/>
</dbReference>
<dbReference type="Proteomes" id="UP001138757">
    <property type="component" value="Unassembled WGS sequence"/>
</dbReference>
<dbReference type="PRINTS" id="PR00080">
    <property type="entry name" value="SDRFAMILY"/>
</dbReference>
<keyword evidence="5" id="KW-1185">Reference proteome</keyword>
<gene>
    <name evidence="4" type="ORF">KK488_13355</name>
</gene>
<dbReference type="InterPro" id="IPR036291">
    <property type="entry name" value="NAD(P)-bd_dom_sf"/>
</dbReference>
<keyword evidence="2" id="KW-0560">Oxidoreductase</keyword>
<evidence type="ECO:0000313" key="5">
    <source>
        <dbReference type="Proteomes" id="UP001138757"/>
    </source>
</evidence>
<comment type="similarity">
    <text evidence="1 3">Belongs to the short-chain dehydrogenases/reductases (SDR) family.</text>
</comment>
<evidence type="ECO:0000256" key="3">
    <source>
        <dbReference type="RuleBase" id="RU000363"/>
    </source>
</evidence>
<reference evidence="4" key="1">
    <citation type="submission" date="2021-05" db="EMBL/GenBank/DDBJ databases">
        <title>Genome of Sphingobium sp. strain.</title>
        <authorList>
            <person name="Fan R."/>
        </authorList>
    </citation>
    <scope>NUCLEOTIDE SEQUENCE</scope>
    <source>
        <strain evidence="4">H33</strain>
    </source>
</reference>
<evidence type="ECO:0000256" key="1">
    <source>
        <dbReference type="ARBA" id="ARBA00006484"/>
    </source>
</evidence>
<dbReference type="Pfam" id="PF00106">
    <property type="entry name" value="adh_short"/>
    <property type="match status" value="1"/>
</dbReference>
<dbReference type="GO" id="GO:0016491">
    <property type="term" value="F:oxidoreductase activity"/>
    <property type="evidence" value="ECO:0007669"/>
    <property type="project" value="UniProtKB-KW"/>
</dbReference>
<comment type="caution">
    <text evidence="4">The sequence shown here is derived from an EMBL/GenBank/DDBJ whole genome shotgun (WGS) entry which is preliminary data.</text>
</comment>
<dbReference type="RefSeq" id="WP_214624182.1">
    <property type="nucleotide sequence ID" value="NZ_JAHGAW010000008.1"/>
</dbReference>
<proteinExistence type="inferred from homology"/>
<dbReference type="PANTHER" id="PTHR43669">
    <property type="entry name" value="5-KETO-D-GLUCONATE 5-REDUCTASE"/>
    <property type="match status" value="1"/>
</dbReference>
<dbReference type="PANTHER" id="PTHR43669:SF12">
    <property type="entry name" value="BLR5618 PROTEIN"/>
    <property type="match status" value="1"/>
</dbReference>
<evidence type="ECO:0000256" key="2">
    <source>
        <dbReference type="ARBA" id="ARBA00023002"/>
    </source>
</evidence>
<organism evidence="4 5">
    <name type="scientific">Sphingobium nicotianae</name>
    <dbReference type="NCBI Taxonomy" id="2782607"/>
    <lineage>
        <taxon>Bacteria</taxon>
        <taxon>Pseudomonadati</taxon>
        <taxon>Pseudomonadota</taxon>
        <taxon>Alphaproteobacteria</taxon>
        <taxon>Sphingomonadales</taxon>
        <taxon>Sphingomonadaceae</taxon>
        <taxon>Sphingobium</taxon>
    </lineage>
</organism>
<protein>
    <submittedName>
        <fullName evidence="4">SDR family oxidoreductase</fullName>
    </submittedName>
</protein>
<dbReference type="EMBL" id="JAHGAW010000008">
    <property type="protein sequence ID" value="MBT2187935.1"/>
    <property type="molecule type" value="Genomic_DNA"/>
</dbReference>
<accession>A0A9X1IS96</accession>
<name>A0A9X1IS96_9SPHN</name>
<evidence type="ECO:0000313" key="4">
    <source>
        <dbReference type="EMBL" id="MBT2187935.1"/>
    </source>
</evidence>
<dbReference type="SUPFAM" id="SSF51735">
    <property type="entry name" value="NAD(P)-binding Rossmann-fold domains"/>
    <property type="match status" value="1"/>
</dbReference>